<name>A0A914PDP8_9BILA</name>
<feature type="region of interest" description="Disordered" evidence="1">
    <location>
        <begin position="278"/>
        <end position="309"/>
    </location>
</feature>
<feature type="region of interest" description="Disordered" evidence="1">
    <location>
        <begin position="1"/>
        <end position="40"/>
    </location>
</feature>
<feature type="compositionally biased region" description="Polar residues" evidence="1">
    <location>
        <begin position="128"/>
        <end position="148"/>
    </location>
</feature>
<accession>A0A914PDP8</accession>
<dbReference type="Proteomes" id="UP000887578">
    <property type="component" value="Unplaced"/>
</dbReference>
<dbReference type="WBParaSite" id="PDA_v2.g16298.t1">
    <property type="protein sequence ID" value="PDA_v2.g16298.t1"/>
    <property type="gene ID" value="PDA_v2.g16298"/>
</dbReference>
<protein>
    <submittedName>
        <fullName evidence="3">Uncharacterized protein</fullName>
    </submittedName>
</protein>
<feature type="region of interest" description="Disordered" evidence="1">
    <location>
        <begin position="85"/>
        <end position="107"/>
    </location>
</feature>
<evidence type="ECO:0000256" key="1">
    <source>
        <dbReference type="SAM" id="MobiDB-lite"/>
    </source>
</evidence>
<feature type="compositionally biased region" description="Polar residues" evidence="1">
    <location>
        <begin position="292"/>
        <end position="309"/>
    </location>
</feature>
<dbReference type="AlphaFoldDB" id="A0A914PDP8"/>
<feature type="region of interest" description="Disordered" evidence="1">
    <location>
        <begin position="124"/>
        <end position="148"/>
    </location>
</feature>
<proteinExistence type="predicted"/>
<feature type="compositionally biased region" description="Basic and acidic residues" evidence="1">
    <location>
        <begin position="12"/>
        <end position="23"/>
    </location>
</feature>
<keyword evidence="2" id="KW-1185">Reference proteome</keyword>
<sequence>MPNINGRICENNFRDKSVLDQRPQRQQPQQQQQQQRPSNLSPTHQAFFEAFPSRNSSDSIQTSNSLYYNNENFVHQRPLPLTPSKIYEHKNDYQPHHHPSQQPVYRNPSTKSSHYINENYYVHDGPLPTSNPAQMYQRQKNAQSQHPQSFMPEYNKLQTNTSHFYDENSYVQEGQFPSTKYEKQRENYGHQKQQLHPSQISYRNPLPFEADSILKKPPIPLKPQKYQNFEQPKNQQKLLQREFNNFHPIENETFHQQRYHSLKNKIEKYEYENQQQLPSYSSVHINPKKHVSSSANFKTTSNGYRNPTK</sequence>
<evidence type="ECO:0000313" key="3">
    <source>
        <dbReference type="WBParaSite" id="PDA_v2.g16298.t1"/>
    </source>
</evidence>
<organism evidence="2 3">
    <name type="scientific">Panagrolaimus davidi</name>
    <dbReference type="NCBI Taxonomy" id="227884"/>
    <lineage>
        <taxon>Eukaryota</taxon>
        <taxon>Metazoa</taxon>
        <taxon>Ecdysozoa</taxon>
        <taxon>Nematoda</taxon>
        <taxon>Chromadorea</taxon>
        <taxon>Rhabditida</taxon>
        <taxon>Tylenchina</taxon>
        <taxon>Panagrolaimomorpha</taxon>
        <taxon>Panagrolaimoidea</taxon>
        <taxon>Panagrolaimidae</taxon>
        <taxon>Panagrolaimus</taxon>
    </lineage>
</organism>
<feature type="compositionally biased region" description="Basic and acidic residues" evidence="1">
    <location>
        <begin position="86"/>
        <end position="95"/>
    </location>
</feature>
<evidence type="ECO:0000313" key="2">
    <source>
        <dbReference type="Proteomes" id="UP000887578"/>
    </source>
</evidence>
<reference evidence="3" key="1">
    <citation type="submission" date="2022-11" db="UniProtKB">
        <authorList>
            <consortium name="WormBaseParasite"/>
        </authorList>
    </citation>
    <scope>IDENTIFICATION</scope>
</reference>
<feature type="compositionally biased region" description="Low complexity" evidence="1">
    <location>
        <begin position="24"/>
        <end position="37"/>
    </location>
</feature>